<evidence type="ECO:0000256" key="1">
    <source>
        <dbReference type="ARBA" id="ARBA00004138"/>
    </source>
</evidence>
<evidence type="ECO:0000256" key="3">
    <source>
        <dbReference type="ARBA" id="ARBA00022574"/>
    </source>
</evidence>
<comment type="similarity">
    <text evidence="8">Belongs to the IFT172 family.</text>
</comment>
<evidence type="ECO:0000256" key="8">
    <source>
        <dbReference type="ARBA" id="ARBA00038130"/>
    </source>
</evidence>
<keyword evidence="4" id="KW-0677">Repeat</keyword>
<dbReference type="GO" id="GO:0036064">
    <property type="term" value="C:ciliary basal body"/>
    <property type="evidence" value="ECO:0007669"/>
    <property type="project" value="TreeGrafter"/>
</dbReference>
<evidence type="ECO:0000256" key="2">
    <source>
        <dbReference type="ARBA" id="ARBA00022473"/>
    </source>
</evidence>
<keyword evidence="6" id="KW-0969">Cilium</keyword>
<dbReference type="InterPro" id="IPR056157">
    <property type="entry name" value="TPR_IFT80_172_dom"/>
</dbReference>
<keyword evidence="3" id="KW-0853">WD repeat</keyword>
<dbReference type="InterPro" id="IPR015943">
    <property type="entry name" value="WD40/YVTN_repeat-like_dom_sf"/>
</dbReference>
<dbReference type="SUPFAM" id="SSF50978">
    <property type="entry name" value="WD40 repeat-like"/>
    <property type="match status" value="1"/>
</dbReference>
<dbReference type="Proteomes" id="UP000605970">
    <property type="component" value="Unassembled WGS sequence"/>
</dbReference>
<comment type="caution">
    <text evidence="11">The sequence shown here is derived from an EMBL/GenBank/DDBJ whole genome shotgun (WGS) entry which is preliminary data.</text>
</comment>
<dbReference type="Gene3D" id="1.25.40.470">
    <property type="match status" value="2"/>
</dbReference>
<keyword evidence="12" id="KW-1185">Reference proteome</keyword>
<evidence type="ECO:0000313" key="12">
    <source>
        <dbReference type="Proteomes" id="UP000605970"/>
    </source>
</evidence>
<sequence length="1851" mass="211029">MKLKYQNSILNPSEDIACAGALCFSPNGRKLAVGTLDRHVLLFDEKFRRRDKFATKPVDSKYGKTGYLIKSAVFSPDSNKLAIGQTDDIVFVYKLGESWDEKKVICNKFAQSSSCLALIWPSESKLIVGLLDGKVRQASINSNKCSTLYKAADGASICALAQHPNKRSFLSGHEDGSIFLYSFDSRSHTRVFVHTCVPYALIFSHVGILAAGTDRRIVSYTENGRLLQQFDYSREPYSEKEFSVATLDTSGLNAVFGTFDRLYLMCWSQRRGAWDEGGILTIHNLYTIKALSWKSDGSILTCSNMLGAIIAIDCSMKKTLLRNRFELTFTSPSQAILRDLQISSERSSEQNNAKSTEYIDPKTLKQRNETNDAGVVLRSRIGAELGEVRIMGREQRYAIVYTPSTLILADLWTGLSSEIAWQSGGNEKFYLDNENVAFIVNAGEISFVEYGHDELAGWIRTERANPHQISVRIRRSNKSIKKAFLTNSQQKEEMTEVIKRVAYLLDVRTISIVDMARNNQIAHIQHNIAIDWLELNERATKLLFRDLRSALHLFSLESKQTVHLIGQCSYVQWVPQSDVVVAQSNSQLCVWYNTDENTDKVNQFPILGEVEMVARDSSRTEVIVMENNTRVAYELDNAMIEFSSALDELDLGRAVLFLERSEQRGIGVQSLWRKLADVALEHSHLLVAQRCFASLNDLVRVQFLQETILRAECQFGMPLDPSALSENFEVQSRLAMMTKQFKKAERILLENNAITEAIDMWKRLGDWESAIQLAKAMNYSEIDSLQIQYEQYLNETGQKDKAAELKMRDGDHRTALELFLRANQPAHAVQLLLDNQQLLSQLASTEFENVEGDDDEEIENNGIIGRIIHSLQQQEIFDKLFHFSVGDLYEALKRPEKAMDAYNNGHFYGKAIQVIFIIFFKKIFSKIARVHFPEGVIHLEENWAEWLFSQGNYHLAATHFLESGNTLRAVDASIHAKEWDKALEMLNALEPTAETAPFYEKIANNLNIWENWKFKAESLYTLSGKFAEAVEMYNKVGNWAKSFKLATDFFGGEESKQLYMDKAIQLAEQKRFTDAEELYIALGIPDQAISMYKQADRNDDMMRLISKFYSGEVTTAQRRLAEELEQKGDLRAAEEQYMLAGDWAAAIDMYQQVGQWEDAHRLAKASGGERAHKQISYLWAKSLGGDAAVKLLLKHELLDEAINISVTKGDFDFAFELCRLGAVHKLQFVQQKYAEHLEDGGELDKAEEQYLRAGKAREAVIMHIHNRNWEAAERIAQENCPEELTELFIQRARDAIENRDFSVAESYLLRANRPDIILAFYRESSIWQEALRIARDYLPDELQKCQSDYEEYQLLSGAKGAHSLIAQAKEWERQSEYRRAVDCWMKVDQLSNDQQMASQSLAKAAELIIKFLADFDEEAMNLLTQIGQRQMALRQFLSAGETFLLADRPVDSVRALLEGHEWAKAKRVAEQLAPDLEQHVDETYREFLRTHGRIGELIGVDVVSAIDMLVQSNNWDKALTTAKQQKHRPLLDKYLAVYATELLENEQVEQTLNVFRKFGVSSNPQLHPIYETLIDKLLNARPNIFGYEIFATLRDLLLEIFQQMKEPNDSAIEITAQTIQHFERCLFATHFTALLKAFELVIEQQDERQQSTEGSFVKLKEELNLLQLTIKVSCFEFYQFSINFIKFWGGPDYENLAFLLFNHLLDILDAIDEDDPNLVDNGFFEGTDIPTSYSLPMNKYLSEAEQEEVKEWVLAISVGIQNVKKELKLDKERECYEASTIDALGNDYPVCVISGYPVLDEGNKLGNGTVATHKAWATFSTLAKQYPSDEIFDVQQFLAKWAGVSKKIKPL</sequence>
<dbReference type="GO" id="GO:0030992">
    <property type="term" value="C:intraciliary transport particle B"/>
    <property type="evidence" value="ECO:0007669"/>
    <property type="project" value="TreeGrafter"/>
</dbReference>
<dbReference type="PANTHER" id="PTHR15722">
    <property type="entry name" value="IFT140/172-RELATED"/>
    <property type="match status" value="1"/>
</dbReference>
<proteinExistence type="inferred from homology"/>
<dbReference type="GO" id="GO:0042073">
    <property type="term" value="P:intraciliary transport"/>
    <property type="evidence" value="ECO:0007669"/>
    <property type="project" value="TreeGrafter"/>
</dbReference>
<keyword evidence="2" id="KW-0217">Developmental protein</keyword>
<dbReference type="Pfam" id="PF00400">
    <property type="entry name" value="WD40"/>
    <property type="match status" value="2"/>
</dbReference>
<accession>A0A8S9ZJ90</accession>
<dbReference type="Pfam" id="PF23387">
    <property type="entry name" value="TPR_IFT80_172"/>
    <property type="match status" value="1"/>
</dbReference>
<protein>
    <recommendedName>
        <fullName evidence="13">Intraflagellar transport protein 172 homolog</fullName>
    </recommendedName>
</protein>
<gene>
    <name evidence="11" type="ORF">Mgra_00007193</name>
</gene>
<keyword evidence="7" id="KW-0966">Cell projection</keyword>
<dbReference type="Pfam" id="PF24762">
    <property type="entry name" value="TPR_IF140-IFT172"/>
    <property type="match status" value="1"/>
</dbReference>
<dbReference type="EMBL" id="JABEBT010000077">
    <property type="protein sequence ID" value="KAF7633400.1"/>
    <property type="molecule type" value="Genomic_DNA"/>
</dbReference>
<dbReference type="InterPro" id="IPR036322">
    <property type="entry name" value="WD40_repeat_dom_sf"/>
</dbReference>
<dbReference type="PANTHER" id="PTHR15722:SF2">
    <property type="entry name" value="INTRAFLAGELLAR TRANSPORT PROTEIN 172 HOMOLOG"/>
    <property type="match status" value="1"/>
</dbReference>
<dbReference type="InterPro" id="IPR056168">
    <property type="entry name" value="TPR_IF140/IFT172/WDR19"/>
</dbReference>
<reference evidence="11" key="1">
    <citation type="journal article" date="2020" name="Ecol. Evol.">
        <title>Genome structure and content of the rice root-knot nematode (Meloidogyne graminicola).</title>
        <authorList>
            <person name="Phan N.T."/>
            <person name="Danchin E.G.J."/>
            <person name="Klopp C."/>
            <person name="Perfus-Barbeoch L."/>
            <person name="Kozlowski D.K."/>
            <person name="Koutsovoulos G.D."/>
            <person name="Lopez-Roques C."/>
            <person name="Bouchez O."/>
            <person name="Zahm M."/>
            <person name="Besnard G."/>
            <person name="Bellafiore S."/>
        </authorList>
    </citation>
    <scope>NUCLEOTIDE SEQUENCE</scope>
    <source>
        <strain evidence="11">VN-18</strain>
    </source>
</reference>
<evidence type="ECO:0000256" key="6">
    <source>
        <dbReference type="ARBA" id="ARBA00023069"/>
    </source>
</evidence>
<feature type="domain" description="IF140/IFT172/WDR19 TPR" evidence="10">
    <location>
        <begin position="1011"/>
        <end position="1306"/>
    </location>
</feature>
<evidence type="ECO:0000259" key="9">
    <source>
        <dbReference type="Pfam" id="PF23387"/>
    </source>
</evidence>
<name>A0A8S9ZJ90_9BILA</name>
<keyword evidence="5" id="KW-0802">TPR repeat</keyword>
<evidence type="ECO:0000256" key="5">
    <source>
        <dbReference type="ARBA" id="ARBA00022803"/>
    </source>
</evidence>
<dbReference type="Gene3D" id="2.130.10.10">
    <property type="entry name" value="YVTN repeat-like/Quinoprotein amine dehydrogenase"/>
    <property type="match status" value="1"/>
</dbReference>
<evidence type="ECO:0008006" key="13">
    <source>
        <dbReference type="Google" id="ProtNLM"/>
    </source>
</evidence>
<dbReference type="OrthoDB" id="2186662at2759"/>
<dbReference type="GO" id="GO:0005930">
    <property type="term" value="C:axoneme"/>
    <property type="evidence" value="ECO:0007669"/>
    <property type="project" value="TreeGrafter"/>
</dbReference>
<comment type="subcellular location">
    <subcellularLocation>
        <location evidence="1">Cell projection</location>
        <location evidence="1">Cilium</location>
    </subcellularLocation>
</comment>
<dbReference type="InterPro" id="IPR001680">
    <property type="entry name" value="WD40_rpt"/>
</dbReference>
<dbReference type="SMART" id="SM00320">
    <property type="entry name" value="WD40"/>
    <property type="match status" value="5"/>
</dbReference>
<evidence type="ECO:0000313" key="11">
    <source>
        <dbReference type="EMBL" id="KAF7633400.1"/>
    </source>
</evidence>
<evidence type="ECO:0000256" key="7">
    <source>
        <dbReference type="ARBA" id="ARBA00023273"/>
    </source>
</evidence>
<evidence type="ECO:0000259" key="10">
    <source>
        <dbReference type="Pfam" id="PF24762"/>
    </source>
</evidence>
<organism evidence="11 12">
    <name type="scientific">Meloidogyne graminicola</name>
    <dbReference type="NCBI Taxonomy" id="189291"/>
    <lineage>
        <taxon>Eukaryota</taxon>
        <taxon>Metazoa</taxon>
        <taxon>Ecdysozoa</taxon>
        <taxon>Nematoda</taxon>
        <taxon>Chromadorea</taxon>
        <taxon>Rhabditida</taxon>
        <taxon>Tylenchina</taxon>
        <taxon>Tylenchomorpha</taxon>
        <taxon>Tylenchoidea</taxon>
        <taxon>Meloidogynidae</taxon>
        <taxon>Meloidogyninae</taxon>
        <taxon>Meloidogyne</taxon>
    </lineage>
</organism>
<feature type="domain" description="IFT80/172/WDR35 TPR" evidence="9">
    <location>
        <begin position="671"/>
        <end position="805"/>
    </location>
</feature>
<evidence type="ECO:0000256" key="4">
    <source>
        <dbReference type="ARBA" id="ARBA00022737"/>
    </source>
</evidence>